<gene>
    <name evidence="4" type="ORF">BGP80_01335</name>
</gene>
<evidence type="ECO:0000313" key="5">
    <source>
        <dbReference type="Proteomes" id="UP000237194"/>
    </source>
</evidence>
<dbReference type="InterPro" id="IPR050595">
    <property type="entry name" value="Bact_response_regulator"/>
</dbReference>
<dbReference type="GO" id="GO:0000160">
    <property type="term" value="P:phosphorelay signal transduction system"/>
    <property type="evidence" value="ECO:0007669"/>
    <property type="project" value="InterPro"/>
</dbReference>
<comment type="caution">
    <text evidence="4">The sequence shown here is derived from an EMBL/GenBank/DDBJ whole genome shotgun (WGS) entry which is preliminary data.</text>
</comment>
<dbReference type="PROSITE" id="PS50110">
    <property type="entry name" value="RESPONSE_REGULATORY"/>
    <property type="match status" value="1"/>
</dbReference>
<dbReference type="Pfam" id="PF00072">
    <property type="entry name" value="Response_reg"/>
    <property type="match status" value="1"/>
</dbReference>
<accession>A0A2S3W6T5</accession>
<name>A0A2S3W6T5_PSEPU</name>
<proteinExistence type="predicted"/>
<dbReference type="PANTHER" id="PTHR44591:SF3">
    <property type="entry name" value="RESPONSE REGULATORY DOMAIN-CONTAINING PROTEIN"/>
    <property type="match status" value="1"/>
</dbReference>
<evidence type="ECO:0000313" key="4">
    <source>
        <dbReference type="EMBL" id="POF86656.1"/>
    </source>
</evidence>
<protein>
    <submittedName>
        <fullName evidence="4">Two-component system response regulator</fullName>
    </submittedName>
</protein>
<evidence type="ECO:0000256" key="1">
    <source>
        <dbReference type="ARBA" id="ARBA00022553"/>
    </source>
</evidence>
<organism evidence="4 5">
    <name type="scientific">Pseudomonas putida</name>
    <name type="common">Arthrobacter siderocapsulatus</name>
    <dbReference type="NCBI Taxonomy" id="303"/>
    <lineage>
        <taxon>Bacteria</taxon>
        <taxon>Pseudomonadati</taxon>
        <taxon>Pseudomonadota</taxon>
        <taxon>Gammaproteobacteria</taxon>
        <taxon>Pseudomonadales</taxon>
        <taxon>Pseudomonadaceae</taxon>
        <taxon>Pseudomonas</taxon>
    </lineage>
</organism>
<feature type="domain" description="Response regulatory" evidence="3">
    <location>
        <begin position="28"/>
        <end position="144"/>
    </location>
</feature>
<sequence length="147" mass="16292">MAEHDDILSDAEREALALVSAPPPQLPVVLVVDDDILSRRALAWYLNRKGIRCISASSALAALRALRREPRIGMMITDLRMGPVDGLELIKQIRSSVRADLPIVVVSGESQVPEAVKAMHLGVLDFMVKPPDLDKLLRLVRKELRIE</sequence>
<dbReference type="SUPFAM" id="SSF52172">
    <property type="entry name" value="CheY-like"/>
    <property type="match status" value="1"/>
</dbReference>
<dbReference type="EMBL" id="MIND01000018">
    <property type="protein sequence ID" value="POF86656.1"/>
    <property type="molecule type" value="Genomic_DNA"/>
</dbReference>
<dbReference type="PANTHER" id="PTHR44591">
    <property type="entry name" value="STRESS RESPONSE REGULATOR PROTEIN 1"/>
    <property type="match status" value="1"/>
</dbReference>
<reference evidence="4 5" key="1">
    <citation type="submission" date="2016-08" db="EMBL/GenBank/DDBJ databases">
        <authorList>
            <person name="Seilhamer J.J."/>
        </authorList>
    </citation>
    <scope>NUCLEOTIDE SEQUENCE [LARGE SCALE GENOMIC DNA]</scope>
    <source>
        <strain evidence="4 5">KT-27</strain>
    </source>
</reference>
<dbReference type="SMART" id="SM00448">
    <property type="entry name" value="REC"/>
    <property type="match status" value="1"/>
</dbReference>
<feature type="modified residue" description="4-aspartylphosphate" evidence="2">
    <location>
        <position position="78"/>
    </location>
</feature>
<dbReference type="InterPro" id="IPR011006">
    <property type="entry name" value="CheY-like_superfamily"/>
</dbReference>
<dbReference type="InterPro" id="IPR001789">
    <property type="entry name" value="Sig_transdc_resp-reg_receiver"/>
</dbReference>
<evidence type="ECO:0000256" key="2">
    <source>
        <dbReference type="PROSITE-ProRule" id="PRU00169"/>
    </source>
</evidence>
<dbReference type="Gene3D" id="3.40.50.2300">
    <property type="match status" value="1"/>
</dbReference>
<dbReference type="AlphaFoldDB" id="A0A2S3W6T5"/>
<evidence type="ECO:0000259" key="3">
    <source>
        <dbReference type="PROSITE" id="PS50110"/>
    </source>
</evidence>
<reference evidence="4 5" key="2">
    <citation type="submission" date="2018-03" db="EMBL/GenBank/DDBJ databases">
        <title>Draft genome of Pseudomonas putida strain KT-27.</title>
        <authorList>
            <person name="Yoshizawa S."/>
            <person name="Khan N.H."/>
            <person name="Nishimura M."/>
            <person name="Chiura H.X."/>
            <person name="Ogura Y."/>
            <person name="Hayashi T."/>
            <person name="Kogure K."/>
        </authorList>
    </citation>
    <scope>NUCLEOTIDE SEQUENCE [LARGE SCALE GENOMIC DNA]</scope>
    <source>
        <strain evidence="4 5">KT-27</strain>
    </source>
</reference>
<dbReference type="Proteomes" id="UP000237194">
    <property type="component" value="Unassembled WGS sequence"/>
</dbReference>
<keyword evidence="1 2" id="KW-0597">Phosphoprotein</keyword>
<dbReference type="RefSeq" id="WP_103435226.1">
    <property type="nucleotide sequence ID" value="NZ_MIND01000018.1"/>
</dbReference>